<name>A0A7R6PGU5_9GAMM</name>
<reference evidence="1 2" key="1">
    <citation type="journal article" date="2008" name="Int. J. Syst. Evol. Microbiol.">
        <title>Neptunomonas japonica sp. nov., an Osedax japonicus symbiont-like bacterium isolated from sediment adjacent to sperm whale carcasses off Kagoshima, Japan.</title>
        <authorList>
            <person name="Miyazaki M."/>
            <person name="Nogi Y."/>
            <person name="Fujiwara Y."/>
            <person name="Kawato M."/>
            <person name="Kubokawa K."/>
            <person name="Horikoshi K."/>
        </authorList>
    </citation>
    <scope>NUCLEOTIDE SEQUENCE [LARGE SCALE GENOMIC DNA]</scope>
    <source>
        <strain evidence="1 2">JAMM 1380</strain>
    </source>
</reference>
<dbReference type="Proteomes" id="UP000595332">
    <property type="component" value="Chromosome"/>
</dbReference>
<proteinExistence type="predicted"/>
<organism evidence="1 2">
    <name type="scientific">Neptunomonas japonica JAMM 1380</name>
    <dbReference type="NCBI Taxonomy" id="1441457"/>
    <lineage>
        <taxon>Bacteria</taxon>
        <taxon>Pseudomonadati</taxon>
        <taxon>Pseudomonadota</taxon>
        <taxon>Gammaproteobacteria</taxon>
        <taxon>Oceanospirillales</taxon>
        <taxon>Oceanospirillaceae</taxon>
        <taxon>Neptunomonas</taxon>
    </lineage>
</organism>
<gene>
    <name evidence="1" type="ORF">NEJAP_1411</name>
</gene>
<sequence>MDSDVIEIVDRHISLLSVDAINSEIGFRGAPNIINQLIICKGCLPRSDGCIGAHDDNMVNKVDSMLKPIVSKYSWWCDGCMKLLKNQNSDSPYWCLIAEVYLSSRPNRATGKSSHTQADIAAIVGLSRSSYQANVSKGAQFIKQLVDLRSIEAA</sequence>
<evidence type="ECO:0000313" key="1">
    <source>
        <dbReference type="EMBL" id="BBB29363.1"/>
    </source>
</evidence>
<accession>A0A7R6PGU5</accession>
<evidence type="ECO:0000313" key="2">
    <source>
        <dbReference type="Proteomes" id="UP000595332"/>
    </source>
</evidence>
<keyword evidence="2" id="KW-1185">Reference proteome</keyword>
<protein>
    <submittedName>
        <fullName evidence="1">Uncharacterized protein</fullName>
    </submittedName>
</protein>
<dbReference type="KEGG" id="njp:NEJAP_1411"/>
<dbReference type="EMBL" id="AP014546">
    <property type="protein sequence ID" value="BBB29363.1"/>
    <property type="molecule type" value="Genomic_DNA"/>
</dbReference>
<dbReference type="AlphaFoldDB" id="A0A7R6PGU5"/>
<dbReference type="RefSeq" id="WP_201349976.1">
    <property type="nucleotide sequence ID" value="NZ_AP014546.1"/>
</dbReference>